<dbReference type="PROSITE" id="PS50977">
    <property type="entry name" value="HTH_TETR_2"/>
    <property type="match status" value="1"/>
</dbReference>
<dbReference type="PANTHER" id="PTHR43479:SF11">
    <property type="entry name" value="ACREF_ENVCD OPERON REPRESSOR-RELATED"/>
    <property type="match status" value="1"/>
</dbReference>
<evidence type="ECO:0000256" key="4">
    <source>
        <dbReference type="ARBA" id="ARBA00023163"/>
    </source>
</evidence>
<dbReference type="PROSITE" id="PS01081">
    <property type="entry name" value="HTH_TETR_1"/>
    <property type="match status" value="1"/>
</dbReference>
<dbReference type="SUPFAM" id="SSF46689">
    <property type="entry name" value="Homeodomain-like"/>
    <property type="match status" value="1"/>
</dbReference>
<dbReference type="Pfam" id="PF00440">
    <property type="entry name" value="TetR_N"/>
    <property type="match status" value="1"/>
</dbReference>
<organism evidence="8 10">
    <name type="scientific">Dickeya solani</name>
    <dbReference type="NCBI Taxonomy" id="1089444"/>
    <lineage>
        <taxon>Bacteria</taxon>
        <taxon>Pseudomonadati</taxon>
        <taxon>Pseudomonadota</taxon>
        <taxon>Gammaproteobacteria</taxon>
        <taxon>Enterobacterales</taxon>
        <taxon>Pectobacteriaceae</taxon>
        <taxon>Dickeya</taxon>
    </lineage>
</organism>
<evidence type="ECO:0000256" key="2">
    <source>
        <dbReference type="ARBA" id="ARBA00023015"/>
    </source>
</evidence>
<evidence type="ECO:0000313" key="8">
    <source>
        <dbReference type="EMBL" id="WOA54846.1"/>
    </source>
</evidence>
<dbReference type="GO" id="GO:0003677">
    <property type="term" value="F:DNA binding"/>
    <property type="evidence" value="ECO:0007669"/>
    <property type="project" value="UniProtKB-UniRule"/>
</dbReference>
<dbReference type="RefSeq" id="WP_022632580.1">
    <property type="nucleotide sequence ID" value="NZ_CP017454.1"/>
</dbReference>
<evidence type="ECO:0000256" key="1">
    <source>
        <dbReference type="ARBA" id="ARBA00022491"/>
    </source>
</evidence>
<dbReference type="SUPFAM" id="SSF48498">
    <property type="entry name" value="Tetracyclin repressor-like, C-terminal domain"/>
    <property type="match status" value="1"/>
</dbReference>
<keyword evidence="3 5" id="KW-0238">DNA-binding</keyword>
<dbReference type="EMBL" id="JAWLLM010000002">
    <property type="protein sequence ID" value="MDV7041226.1"/>
    <property type="molecule type" value="Genomic_DNA"/>
</dbReference>
<gene>
    <name evidence="8" type="primary">acrR</name>
    <name evidence="7" type="ORF">RUJ08_03705</name>
    <name evidence="8" type="ORF">RXA29_11790</name>
</gene>
<dbReference type="Gene3D" id="1.10.357.10">
    <property type="entry name" value="Tetracycline Repressor, domain 2"/>
    <property type="match status" value="1"/>
</dbReference>
<dbReference type="AlphaFoldDB" id="A0AAP1TN88"/>
<evidence type="ECO:0000313" key="7">
    <source>
        <dbReference type="EMBL" id="MDV7041226.1"/>
    </source>
</evidence>
<evidence type="ECO:0000313" key="10">
    <source>
        <dbReference type="Proteomes" id="UP001304423"/>
    </source>
</evidence>
<evidence type="ECO:0000256" key="3">
    <source>
        <dbReference type="ARBA" id="ARBA00023125"/>
    </source>
</evidence>
<evidence type="ECO:0000313" key="9">
    <source>
        <dbReference type="Proteomes" id="UP001187868"/>
    </source>
</evidence>
<dbReference type="FunFam" id="1.10.357.10:FF:000003">
    <property type="entry name" value="HTH-type transcriptional regulator AcrR"/>
    <property type="match status" value="1"/>
</dbReference>
<keyword evidence="1" id="KW-0678">Repressor</keyword>
<dbReference type="Pfam" id="PF08361">
    <property type="entry name" value="TetR_C_2"/>
    <property type="match status" value="1"/>
</dbReference>
<evidence type="ECO:0000259" key="6">
    <source>
        <dbReference type="PROSITE" id="PS50977"/>
    </source>
</evidence>
<dbReference type="InterPro" id="IPR050624">
    <property type="entry name" value="HTH-type_Tx_Regulator"/>
</dbReference>
<dbReference type="InterPro" id="IPR013572">
    <property type="entry name" value="Tscrpt_reg_MAATS_C"/>
</dbReference>
<dbReference type="GO" id="GO:0009410">
    <property type="term" value="P:response to xenobiotic stimulus"/>
    <property type="evidence" value="ECO:0007669"/>
    <property type="project" value="UniProtKB-ARBA"/>
</dbReference>
<sequence>MARKTKQQAHETKLQIMGAALRLFSEHGVSSTSLSDIATAAGVTRGAIYWHFKNKAELFDEIWARSEAKISDFETEYQAKFPDDPLHVLRELLIYILRLTESDIEWRSMMEIIFHKCEFVGEMLPTFNGRRDLYLGCYEKIEASLMNCIRQGMLPLDVNPRRAAVVMRAYLSGIMENWLFMPTSFDLKNETPYLVDVLIDMLRSSPALRQTGISGDGYA</sequence>
<keyword evidence="9" id="KW-1185">Reference proteome</keyword>
<proteinExistence type="predicted"/>
<dbReference type="Proteomes" id="UP001304423">
    <property type="component" value="Chromosome"/>
</dbReference>
<keyword evidence="2" id="KW-0805">Transcription regulation</keyword>
<dbReference type="PANTHER" id="PTHR43479">
    <property type="entry name" value="ACREF/ENVCD OPERON REPRESSOR-RELATED"/>
    <property type="match status" value="1"/>
</dbReference>
<name>A0AAP1TN88_9GAMM</name>
<dbReference type="GO" id="GO:0003700">
    <property type="term" value="F:DNA-binding transcription factor activity"/>
    <property type="evidence" value="ECO:0007669"/>
    <property type="project" value="UniProtKB-ARBA"/>
</dbReference>
<dbReference type="InterPro" id="IPR036271">
    <property type="entry name" value="Tet_transcr_reg_TetR-rel_C_sf"/>
</dbReference>
<protein>
    <submittedName>
        <fullName evidence="8">Multidrug efflux transporter transcriptional repressor AcrR</fullName>
    </submittedName>
</protein>
<dbReference type="InterPro" id="IPR001647">
    <property type="entry name" value="HTH_TetR"/>
</dbReference>
<dbReference type="GeneID" id="43519822"/>
<keyword evidence="4" id="KW-0804">Transcription</keyword>
<evidence type="ECO:0000256" key="5">
    <source>
        <dbReference type="PROSITE-ProRule" id="PRU00335"/>
    </source>
</evidence>
<reference evidence="8" key="1">
    <citation type="submission" date="2023-10" db="EMBL/GenBank/DDBJ databases">
        <title>Clonality and diversity in the soft rot Dickeya solani phytopathogen.</title>
        <authorList>
            <person name="Pedron J."/>
            <person name="Van Gijsegem F."/>
            <person name="Portier P."/>
            <person name="Taghouti G."/>
        </authorList>
    </citation>
    <scope>NUCLEOTIDE SEQUENCE</scope>
    <source>
        <strain evidence="8">CFBP5647</strain>
    </source>
</reference>
<accession>A0AAP1TN88</accession>
<dbReference type="PRINTS" id="PR00455">
    <property type="entry name" value="HTHTETR"/>
</dbReference>
<dbReference type="InterPro" id="IPR009057">
    <property type="entry name" value="Homeodomain-like_sf"/>
</dbReference>
<dbReference type="EMBL" id="CP136339">
    <property type="protein sequence ID" value="WOA54846.1"/>
    <property type="molecule type" value="Genomic_DNA"/>
</dbReference>
<reference evidence="7 9" key="2">
    <citation type="submission" date="2023-10" db="EMBL/GenBank/DDBJ databases">
        <title>Clonality and diversity in the soft rot Dickeya solani phytopathogen.</title>
        <authorList>
            <person name="Pedron J."/>
            <person name="Van Gijisegem F."/>
            <person name="Portier P."/>
            <person name="Taghouti G."/>
        </authorList>
    </citation>
    <scope>NUCLEOTIDE SEQUENCE [LARGE SCALE GENOMIC DNA]</scope>
    <source>
        <strain evidence="7 9">FVG2-MFV017-A9</strain>
    </source>
</reference>
<dbReference type="NCBIfam" id="NF007949">
    <property type="entry name" value="PRK10668.1"/>
    <property type="match status" value="1"/>
</dbReference>
<dbReference type="GO" id="GO:0045892">
    <property type="term" value="P:negative regulation of DNA-templated transcription"/>
    <property type="evidence" value="ECO:0007669"/>
    <property type="project" value="UniProtKB-ARBA"/>
</dbReference>
<dbReference type="InterPro" id="IPR023772">
    <property type="entry name" value="DNA-bd_HTH_TetR-type_CS"/>
</dbReference>
<feature type="DNA-binding region" description="H-T-H motif" evidence="5">
    <location>
        <begin position="33"/>
        <end position="52"/>
    </location>
</feature>
<feature type="domain" description="HTH tetR-type" evidence="6">
    <location>
        <begin position="10"/>
        <end position="70"/>
    </location>
</feature>
<dbReference type="Proteomes" id="UP001187868">
    <property type="component" value="Unassembled WGS sequence"/>
</dbReference>